<dbReference type="InterPro" id="IPR012336">
    <property type="entry name" value="Thioredoxin-like_fold"/>
</dbReference>
<dbReference type="InterPro" id="IPR036249">
    <property type="entry name" value="Thioredoxin-like_sf"/>
</dbReference>
<dbReference type="SUPFAM" id="SSF52833">
    <property type="entry name" value="Thioredoxin-like"/>
    <property type="match status" value="1"/>
</dbReference>
<dbReference type="eggNOG" id="COG1651">
    <property type="taxonomic scope" value="Bacteria"/>
</dbReference>
<dbReference type="HOGENOM" id="CLU_083593_1_1_7"/>
<dbReference type="CDD" id="cd03020">
    <property type="entry name" value="DsbA_DsbC_DsbG"/>
    <property type="match status" value="1"/>
</dbReference>
<dbReference type="SUPFAM" id="SSF54423">
    <property type="entry name" value="DsbC/DsbG N-terminal domain-like"/>
    <property type="match status" value="1"/>
</dbReference>
<sequence length="262" mass="28556">MLKTSAIILVLTLTISLPSPVLAKTGHGGQCASCHTLTEKEATELIKSFGGTVSSVKHSPAKGLFELMVERDGQKGLLFMDYGKKHLIQGMVFDREKLEPAPAHKAEFPRPKQKAPLDVRTIPTAGAVIIGNPEGKKKLYVFTDPDCPYCRKGHEELKKLARIAPDLAIYVVLYPLPMHPDSFDKCRAIVEAGSVDILDRVFEGKPVPKPKGEVSRKHIEGNISFANTNGISGTPTLVMPDGRIEVGMGDAETMKKMLSSER</sequence>
<feature type="domain" description="Thioredoxin-like fold" evidence="2">
    <location>
        <begin position="133"/>
        <end position="258"/>
    </location>
</feature>
<dbReference type="Proteomes" id="UP000006732">
    <property type="component" value="Chromosome"/>
</dbReference>
<dbReference type="InterPro" id="IPR051470">
    <property type="entry name" value="Thiol:disulfide_interchange"/>
</dbReference>
<feature type="signal peptide" evidence="1">
    <location>
        <begin position="1"/>
        <end position="23"/>
    </location>
</feature>
<keyword evidence="4" id="KW-1185">Reference proteome</keyword>
<dbReference type="InterPro" id="IPR009094">
    <property type="entry name" value="DiS-bond_isomerase_DsbC/G_N_sf"/>
</dbReference>
<dbReference type="PANTHER" id="PTHR35272">
    <property type="entry name" value="THIOL:DISULFIDE INTERCHANGE PROTEIN DSBC-RELATED"/>
    <property type="match status" value="1"/>
</dbReference>
<proteinExistence type="predicted"/>
<accession>A1AMP2</accession>
<feature type="chain" id="PRO_5039899010" evidence="1">
    <location>
        <begin position="24"/>
        <end position="262"/>
    </location>
</feature>
<evidence type="ECO:0000256" key="1">
    <source>
        <dbReference type="SAM" id="SignalP"/>
    </source>
</evidence>
<name>A1AMP2_PELPD</name>
<evidence type="ECO:0000259" key="2">
    <source>
        <dbReference type="Pfam" id="PF13098"/>
    </source>
</evidence>
<dbReference type="KEGG" id="ppd:Ppro_0985"/>
<organism evidence="3 4">
    <name type="scientific">Pelobacter propionicus (strain DSM 2379 / NBRC 103807 / OttBd1)</name>
    <dbReference type="NCBI Taxonomy" id="338966"/>
    <lineage>
        <taxon>Bacteria</taxon>
        <taxon>Pseudomonadati</taxon>
        <taxon>Thermodesulfobacteriota</taxon>
        <taxon>Desulfuromonadia</taxon>
        <taxon>Desulfuromonadales</taxon>
        <taxon>Desulfuromonadaceae</taxon>
        <taxon>Pelobacter</taxon>
    </lineage>
</organism>
<dbReference type="Gene3D" id="3.40.30.10">
    <property type="entry name" value="Glutaredoxin"/>
    <property type="match status" value="1"/>
</dbReference>
<dbReference type="Gene3D" id="3.10.450.70">
    <property type="entry name" value="Disulphide bond isomerase, DsbC/G, N-terminal"/>
    <property type="match status" value="1"/>
</dbReference>
<gene>
    <name evidence="3" type="ordered locus">Ppro_0985</name>
</gene>
<dbReference type="EMBL" id="CP000482">
    <property type="protein sequence ID" value="ABK98612.1"/>
    <property type="molecule type" value="Genomic_DNA"/>
</dbReference>
<dbReference type="AlphaFoldDB" id="A1AMP2"/>
<dbReference type="PANTHER" id="PTHR35272:SF3">
    <property type="entry name" value="THIOL:DISULFIDE INTERCHANGE PROTEIN DSBC"/>
    <property type="match status" value="1"/>
</dbReference>
<reference evidence="3 4" key="1">
    <citation type="submission" date="2006-10" db="EMBL/GenBank/DDBJ databases">
        <title>Complete sequence of chromosome of Pelobacter propionicus DSM 2379.</title>
        <authorList>
            <consortium name="US DOE Joint Genome Institute"/>
            <person name="Copeland A."/>
            <person name="Lucas S."/>
            <person name="Lapidus A."/>
            <person name="Barry K."/>
            <person name="Detter J.C."/>
            <person name="Glavina del Rio T."/>
            <person name="Hammon N."/>
            <person name="Israni S."/>
            <person name="Dalin E."/>
            <person name="Tice H."/>
            <person name="Pitluck S."/>
            <person name="Saunders E."/>
            <person name="Brettin T."/>
            <person name="Bruce D."/>
            <person name="Han C."/>
            <person name="Tapia R."/>
            <person name="Schmutz J."/>
            <person name="Larimer F."/>
            <person name="Land M."/>
            <person name="Hauser L."/>
            <person name="Kyrpides N."/>
            <person name="Kim E."/>
            <person name="Lovley D."/>
            <person name="Richardson P."/>
        </authorList>
    </citation>
    <scope>NUCLEOTIDE SEQUENCE [LARGE SCALE GENOMIC DNA]</scope>
    <source>
        <strain evidence="4">DSM 2379 / NBRC 103807 / OttBd1</strain>
    </source>
</reference>
<evidence type="ECO:0000313" key="4">
    <source>
        <dbReference type="Proteomes" id="UP000006732"/>
    </source>
</evidence>
<dbReference type="Pfam" id="PF13098">
    <property type="entry name" value="Thioredoxin_2"/>
    <property type="match status" value="1"/>
</dbReference>
<dbReference type="RefSeq" id="WP_011734919.1">
    <property type="nucleotide sequence ID" value="NC_008609.1"/>
</dbReference>
<keyword evidence="1" id="KW-0732">Signal</keyword>
<dbReference type="STRING" id="338966.Ppro_0985"/>
<dbReference type="GO" id="GO:0042597">
    <property type="term" value="C:periplasmic space"/>
    <property type="evidence" value="ECO:0007669"/>
    <property type="project" value="InterPro"/>
</dbReference>
<evidence type="ECO:0000313" key="3">
    <source>
        <dbReference type="EMBL" id="ABK98612.1"/>
    </source>
</evidence>
<protein>
    <submittedName>
        <fullName evidence="3">Thiol:disulfide interchange protein DsbC</fullName>
    </submittedName>
</protein>
<dbReference type="InterPro" id="IPR033954">
    <property type="entry name" value="DiS-bond_Isoase_DsbC/G"/>
</dbReference>